<dbReference type="Proteomes" id="UP000004848">
    <property type="component" value="Unassembled WGS sequence"/>
</dbReference>
<reference evidence="1 2" key="1">
    <citation type="submission" date="2006-05" db="EMBL/GenBank/DDBJ databases">
        <authorList>
            <person name="King G."/>
            <person name="Ferriera S."/>
            <person name="Johnson J."/>
            <person name="Kravitz S."/>
            <person name="Beeson K."/>
            <person name="Sutton G."/>
            <person name="Rogers Y.-H."/>
            <person name="Friedman R."/>
            <person name="Frazier M."/>
            <person name="Venter J.C."/>
        </authorList>
    </citation>
    <scope>NUCLEOTIDE SEQUENCE [LARGE SCALE GENOMIC DNA]</scope>
    <source>
        <strain evidence="2">ATCC 25650 / DSM 13394 / JCM 20685 / NBRC 16684 / NCIMB 2208 / IAM 12614 / B1</strain>
    </source>
</reference>
<comment type="caution">
    <text evidence="1">The sequence shown here is derived from an EMBL/GenBank/DDBJ whole genome shotgun (WGS) entry which is preliminary data.</text>
</comment>
<keyword evidence="1" id="KW-0687">Ribonucleoprotein</keyword>
<dbReference type="EMBL" id="AAUW01000012">
    <property type="protein sequence ID" value="EAV42890.1"/>
    <property type="molecule type" value="Genomic_DNA"/>
</dbReference>
<evidence type="ECO:0000313" key="2">
    <source>
        <dbReference type="Proteomes" id="UP000004848"/>
    </source>
</evidence>
<gene>
    <name evidence="1" type="ORF">SIAM614_16137</name>
</gene>
<protein>
    <submittedName>
        <fullName evidence="1">50S ribosomal protein L14</fullName>
    </submittedName>
</protein>
<evidence type="ECO:0000313" key="1">
    <source>
        <dbReference type="EMBL" id="EAV42890.1"/>
    </source>
</evidence>
<organism evidence="1 2">
    <name type="scientific">Roseibium aggregatum (strain ATCC 25650 / DSM 13394 / JCM 20685 / NBRC 16684 / NCIMB 2208 / IAM 12614 / B1)</name>
    <name type="common">Stappia aggregata</name>
    <dbReference type="NCBI Taxonomy" id="384765"/>
    <lineage>
        <taxon>Bacteria</taxon>
        <taxon>Pseudomonadati</taxon>
        <taxon>Pseudomonadota</taxon>
        <taxon>Alphaproteobacteria</taxon>
        <taxon>Hyphomicrobiales</taxon>
        <taxon>Stappiaceae</taxon>
        <taxon>Roseibium</taxon>
    </lineage>
</organism>
<dbReference type="eggNOG" id="ENOG50338VC">
    <property type="taxonomic scope" value="Bacteria"/>
</dbReference>
<sequence length="147" mass="16338">MDDFAGLTLVTAGQHNHRVAFFNFRSHQSTSGASEMIFIWFFARSSRGTGPKIRVPIGSLLLLTSTAALRSNRITLPSGRRISFAVRTTTAFITSPFLTRPRGIASLTETTMMSPTWAYLRLEPPSTLMHMTRRAPELSATSRFVCI</sequence>
<proteinExistence type="predicted"/>
<dbReference type="AlphaFoldDB" id="A0NWH4"/>
<keyword evidence="1" id="KW-0689">Ribosomal protein</keyword>
<dbReference type="GO" id="GO:0005840">
    <property type="term" value="C:ribosome"/>
    <property type="evidence" value="ECO:0007669"/>
    <property type="project" value="UniProtKB-KW"/>
</dbReference>
<name>A0NWH4_ROSAI</name>
<accession>A0NWH4</accession>